<reference evidence="4 5" key="1">
    <citation type="submission" date="2016-10" db="EMBL/GenBank/DDBJ databases">
        <authorList>
            <person name="de Groot N.N."/>
        </authorList>
    </citation>
    <scope>NUCLEOTIDE SEQUENCE [LARGE SCALE GENOMIC DNA]</scope>
    <source>
        <strain evidence="4 5">CPCC 201354</strain>
    </source>
</reference>
<evidence type="ECO:0000256" key="1">
    <source>
        <dbReference type="SAM" id="MobiDB-lite"/>
    </source>
</evidence>
<evidence type="ECO:0000256" key="2">
    <source>
        <dbReference type="SAM" id="SignalP"/>
    </source>
</evidence>
<keyword evidence="5" id="KW-1185">Reference proteome</keyword>
<dbReference type="PROSITE" id="PS51257">
    <property type="entry name" value="PROKAR_LIPOPROTEIN"/>
    <property type="match status" value="1"/>
</dbReference>
<gene>
    <name evidence="4" type="ORF">SAMN05421505_11212</name>
</gene>
<sequence length="222" mass="23078">MRAHVWKRRLKRHRRLIAVVPAGLATACTLAVLRPAQPATVAVLAAARDLRVGPLRPGDLTTVHLPADLVPHGALRPHDSPTGESADLSPESLTPPTTGRVLASPMRRGEPLTDARLLGPGMLSGYGADAVAMPVRVADPEAVRLLSPGDIVDVLAAPSGWAESDAQPAATVADNATVITTRHTGDSHSGALIVLATTPDQAARLAGAQPGGHLSIMIEQRR</sequence>
<evidence type="ECO:0000313" key="4">
    <source>
        <dbReference type="EMBL" id="SDH15819.1"/>
    </source>
</evidence>
<feature type="chain" id="PRO_5039236941" evidence="2">
    <location>
        <begin position="32"/>
        <end position="222"/>
    </location>
</feature>
<dbReference type="EMBL" id="FNCN01000012">
    <property type="protein sequence ID" value="SDH15819.1"/>
    <property type="molecule type" value="Genomic_DNA"/>
</dbReference>
<proteinExistence type="predicted"/>
<dbReference type="Pfam" id="PF16976">
    <property type="entry name" value="RcpC"/>
    <property type="match status" value="1"/>
</dbReference>
<keyword evidence="2" id="KW-0732">Signal</keyword>
<name>A0A1G8A4G0_9ACTN</name>
<accession>A0A1G8A4G0</accession>
<feature type="region of interest" description="Disordered" evidence="1">
    <location>
        <begin position="72"/>
        <end position="104"/>
    </location>
</feature>
<dbReference type="AlphaFoldDB" id="A0A1G8A4G0"/>
<evidence type="ECO:0000313" key="5">
    <source>
        <dbReference type="Proteomes" id="UP000198923"/>
    </source>
</evidence>
<dbReference type="CDD" id="cd11614">
    <property type="entry name" value="SAF_CpaB_FlgA_like"/>
    <property type="match status" value="1"/>
</dbReference>
<dbReference type="RefSeq" id="WP_176955448.1">
    <property type="nucleotide sequence ID" value="NZ_FNCN01000012.1"/>
</dbReference>
<dbReference type="InterPro" id="IPR013974">
    <property type="entry name" value="SAF"/>
</dbReference>
<dbReference type="STRING" id="504805.SAMN05421505_11212"/>
<evidence type="ECO:0000259" key="3">
    <source>
        <dbReference type="SMART" id="SM00858"/>
    </source>
</evidence>
<organism evidence="4 5">
    <name type="scientific">Sinosporangium album</name>
    <dbReference type="NCBI Taxonomy" id="504805"/>
    <lineage>
        <taxon>Bacteria</taxon>
        <taxon>Bacillati</taxon>
        <taxon>Actinomycetota</taxon>
        <taxon>Actinomycetes</taxon>
        <taxon>Streptosporangiales</taxon>
        <taxon>Streptosporangiaceae</taxon>
        <taxon>Sinosporangium</taxon>
    </lineage>
</organism>
<feature type="signal peptide" evidence="2">
    <location>
        <begin position="1"/>
        <end position="31"/>
    </location>
</feature>
<protein>
    <submittedName>
        <fullName evidence="4">Flp pilus assembly protein CpaB</fullName>
    </submittedName>
</protein>
<feature type="domain" description="SAF" evidence="3">
    <location>
        <begin position="41"/>
        <end position="118"/>
    </location>
</feature>
<dbReference type="Proteomes" id="UP000198923">
    <property type="component" value="Unassembled WGS sequence"/>
</dbReference>
<dbReference type="InterPro" id="IPR031571">
    <property type="entry name" value="RcpC_dom"/>
</dbReference>
<dbReference type="SMART" id="SM00858">
    <property type="entry name" value="SAF"/>
    <property type="match status" value="1"/>
</dbReference>